<dbReference type="SUPFAM" id="SSF53720">
    <property type="entry name" value="ALDH-like"/>
    <property type="match status" value="1"/>
</dbReference>
<dbReference type="InterPro" id="IPR016161">
    <property type="entry name" value="Ald_DH/histidinol_DH"/>
</dbReference>
<dbReference type="EMBL" id="JBHSDU010000015">
    <property type="protein sequence ID" value="MFC4313860.1"/>
    <property type="molecule type" value="Genomic_DNA"/>
</dbReference>
<dbReference type="InterPro" id="IPR015590">
    <property type="entry name" value="Aldehyde_DH_dom"/>
</dbReference>
<dbReference type="PANTHER" id="PTHR42804:SF1">
    <property type="entry name" value="ALDEHYDE DEHYDROGENASE-RELATED"/>
    <property type="match status" value="1"/>
</dbReference>
<evidence type="ECO:0000256" key="2">
    <source>
        <dbReference type="ARBA" id="ARBA00023002"/>
    </source>
</evidence>
<accession>A0ABV8T3Z1</accession>
<evidence type="ECO:0000256" key="4">
    <source>
        <dbReference type="RuleBase" id="RU003345"/>
    </source>
</evidence>
<feature type="active site" evidence="3">
    <location>
        <position position="262"/>
    </location>
</feature>
<dbReference type="CDD" id="cd07139">
    <property type="entry name" value="ALDH_AldA-Rv0768"/>
    <property type="match status" value="1"/>
</dbReference>
<protein>
    <submittedName>
        <fullName evidence="6">Aldehyde dehydrogenase</fullName>
    </submittedName>
</protein>
<gene>
    <name evidence="6" type="ORF">ACFPN2_32600</name>
</gene>
<dbReference type="PROSITE" id="PS00687">
    <property type="entry name" value="ALDEHYDE_DEHYDR_GLU"/>
    <property type="match status" value="1"/>
</dbReference>
<feature type="domain" description="Aldehyde dehydrogenase" evidence="5">
    <location>
        <begin position="24"/>
        <end position="486"/>
    </location>
</feature>
<dbReference type="InterPro" id="IPR016163">
    <property type="entry name" value="Ald_DH_C"/>
</dbReference>
<dbReference type="Pfam" id="PF00171">
    <property type="entry name" value="Aldedh"/>
    <property type="match status" value="1"/>
</dbReference>
<comment type="caution">
    <text evidence="6">The sequence shown here is derived from an EMBL/GenBank/DDBJ whole genome shotgun (WGS) entry which is preliminary data.</text>
</comment>
<reference evidence="7" key="1">
    <citation type="journal article" date="2019" name="Int. J. Syst. Evol. Microbiol.">
        <title>The Global Catalogue of Microorganisms (GCM) 10K type strain sequencing project: providing services to taxonomists for standard genome sequencing and annotation.</title>
        <authorList>
            <consortium name="The Broad Institute Genomics Platform"/>
            <consortium name="The Broad Institute Genome Sequencing Center for Infectious Disease"/>
            <person name="Wu L."/>
            <person name="Ma J."/>
        </authorList>
    </citation>
    <scope>NUCLEOTIDE SEQUENCE [LARGE SCALE GENOMIC DNA]</scope>
    <source>
        <strain evidence="7">CGMCC 1.10759</strain>
    </source>
</reference>
<dbReference type="InterPro" id="IPR016162">
    <property type="entry name" value="Ald_DH_N"/>
</dbReference>
<evidence type="ECO:0000256" key="3">
    <source>
        <dbReference type="PROSITE-ProRule" id="PRU10007"/>
    </source>
</evidence>
<keyword evidence="2 4" id="KW-0560">Oxidoreductase</keyword>
<dbReference type="RefSeq" id="WP_380604561.1">
    <property type="nucleotide sequence ID" value="NZ_JBHSDU010000015.1"/>
</dbReference>
<dbReference type="InterPro" id="IPR029510">
    <property type="entry name" value="Ald_DH_CS_GLU"/>
</dbReference>
<evidence type="ECO:0000313" key="6">
    <source>
        <dbReference type="EMBL" id="MFC4313860.1"/>
    </source>
</evidence>
<dbReference type="PANTHER" id="PTHR42804">
    <property type="entry name" value="ALDEHYDE DEHYDROGENASE"/>
    <property type="match status" value="1"/>
</dbReference>
<name>A0ABV8T3Z1_9GAMM</name>
<evidence type="ECO:0000313" key="7">
    <source>
        <dbReference type="Proteomes" id="UP001595904"/>
    </source>
</evidence>
<evidence type="ECO:0000256" key="1">
    <source>
        <dbReference type="ARBA" id="ARBA00009986"/>
    </source>
</evidence>
<dbReference type="Gene3D" id="3.40.605.10">
    <property type="entry name" value="Aldehyde Dehydrogenase, Chain A, domain 1"/>
    <property type="match status" value="1"/>
</dbReference>
<organism evidence="6 7">
    <name type="scientific">Steroidobacter flavus</name>
    <dbReference type="NCBI Taxonomy" id="1842136"/>
    <lineage>
        <taxon>Bacteria</taxon>
        <taxon>Pseudomonadati</taxon>
        <taxon>Pseudomonadota</taxon>
        <taxon>Gammaproteobacteria</taxon>
        <taxon>Steroidobacterales</taxon>
        <taxon>Steroidobacteraceae</taxon>
        <taxon>Steroidobacter</taxon>
    </lineage>
</organism>
<proteinExistence type="inferred from homology"/>
<sequence>MSATSMNHVSSLQHPDRLFIDGAWVAASSNQSLDVIAPATEQKYISVAAATPADINRAVAAARVAFDKGPWPRMSHAERARYLTAIAEELDRRKEDVARSWPNEMGILHSMATAYAGGVSGMYKFYASLANQFAFEEKRRTFSGAKVGLLVREPVGVVGAIIPWNGPIALIGFKVAPALLAGCTVVIKGSPEAPSHALIMAEIAEKVGLPPGVINVVTADREASEALVRHPGIDKISFTGSSATGKRIASILGERMARYTLELGGKSAAVVLDDYDVEKAAQSIAANACDMTGQVCASLTRMIVSRSRHDDFVEALSSKLSKVVVGDPFDPATQMGPLATARQRDIVERYIAKGKEAGFKVATGGGRPSHLSRGFFVEPTVFAGVDNRSAIAQEEIFGPVIVAIPADNDEHAIELANDSPYGLNATVFTNDVERAYSVARRLRSGTVGHNGLRLDFSIAFGGFKQSGVGREGGVEGLMPYLETKTVLLDGLPAHIAAAEAARAKS</sequence>
<dbReference type="Gene3D" id="3.40.309.10">
    <property type="entry name" value="Aldehyde Dehydrogenase, Chain A, domain 2"/>
    <property type="match status" value="1"/>
</dbReference>
<evidence type="ECO:0000259" key="5">
    <source>
        <dbReference type="Pfam" id="PF00171"/>
    </source>
</evidence>
<dbReference type="Proteomes" id="UP001595904">
    <property type="component" value="Unassembled WGS sequence"/>
</dbReference>
<keyword evidence="7" id="KW-1185">Reference proteome</keyword>
<comment type="similarity">
    <text evidence="1 4">Belongs to the aldehyde dehydrogenase family.</text>
</comment>